<dbReference type="PANTHER" id="PTHR24567:SF68">
    <property type="entry name" value="DNA-BINDING TRANSCRIPTIONAL DUAL REGULATOR CRP"/>
    <property type="match status" value="1"/>
</dbReference>
<dbReference type="InterPro" id="IPR012318">
    <property type="entry name" value="HTH_CRP"/>
</dbReference>
<dbReference type="PANTHER" id="PTHR24567">
    <property type="entry name" value="CRP FAMILY TRANSCRIPTIONAL REGULATORY PROTEIN"/>
    <property type="match status" value="1"/>
</dbReference>
<keyword evidence="2" id="KW-0238">DNA-binding</keyword>
<dbReference type="Gene3D" id="1.10.10.10">
    <property type="entry name" value="Winged helix-like DNA-binding domain superfamily/Winged helix DNA-binding domain"/>
    <property type="match status" value="1"/>
</dbReference>
<dbReference type="GO" id="GO:0003677">
    <property type="term" value="F:DNA binding"/>
    <property type="evidence" value="ECO:0007669"/>
    <property type="project" value="UniProtKB-KW"/>
</dbReference>
<keyword evidence="6" id="KW-0808">Transferase</keyword>
<dbReference type="SMART" id="SM00419">
    <property type="entry name" value="HTH_CRP"/>
    <property type="match status" value="1"/>
</dbReference>
<dbReference type="SUPFAM" id="SSF51206">
    <property type="entry name" value="cAMP-binding domain-like"/>
    <property type="match status" value="1"/>
</dbReference>
<dbReference type="AlphaFoldDB" id="A0A1I4SWF1"/>
<dbReference type="PROSITE" id="PS51063">
    <property type="entry name" value="HTH_CRP_2"/>
    <property type="match status" value="1"/>
</dbReference>
<protein>
    <submittedName>
        <fullName evidence="6">cAMP-binding domain of CRP or a regulatory subunit of cAMP-dependent protein kinases</fullName>
    </submittedName>
</protein>
<dbReference type="OrthoDB" id="9777588at2"/>
<sequence>MTLEELQRLHLFEPLSPEQLARVRDRLRVRHCRAGEALFAQGDPAPHFFFVNRGAVKLYLLSREGDEKVVEVIQAGQLFAEAVMFMDERRYPVNATPLAETELVIFDNACFLGLLEESPGLAFQLLGALSRRIHDLLSHIDELTLHNATHRLVAYLLAHGGGPPGRVQLSAPKQVIASRLSMKPETLSRILARLRDRGLLQVEGDTLHLLDEAGLREMLLT</sequence>
<evidence type="ECO:0000259" key="4">
    <source>
        <dbReference type="PROSITE" id="PS50042"/>
    </source>
</evidence>
<dbReference type="SUPFAM" id="SSF46785">
    <property type="entry name" value="Winged helix' DNA-binding domain"/>
    <property type="match status" value="1"/>
</dbReference>
<dbReference type="GO" id="GO:0005829">
    <property type="term" value="C:cytosol"/>
    <property type="evidence" value="ECO:0007669"/>
    <property type="project" value="TreeGrafter"/>
</dbReference>
<gene>
    <name evidence="6" type="ORF">SAMN05421721_12317</name>
</gene>
<proteinExistence type="predicted"/>
<dbReference type="Gene3D" id="2.60.120.10">
    <property type="entry name" value="Jelly Rolls"/>
    <property type="match status" value="1"/>
</dbReference>
<dbReference type="InterPro" id="IPR050397">
    <property type="entry name" value="Env_Response_Regulators"/>
</dbReference>
<reference evidence="6 7" key="1">
    <citation type="submission" date="2016-10" db="EMBL/GenBank/DDBJ databases">
        <authorList>
            <person name="de Groot N.N."/>
        </authorList>
    </citation>
    <scope>NUCLEOTIDE SEQUENCE [LARGE SCALE GENOMIC DNA]</scope>
    <source>
        <strain evidence="6 7">DSM 4180</strain>
    </source>
</reference>
<dbReference type="STRING" id="195064.SAMN05421721_12317"/>
<dbReference type="Proteomes" id="UP000199556">
    <property type="component" value="Unassembled WGS sequence"/>
</dbReference>
<dbReference type="CDD" id="cd00038">
    <property type="entry name" value="CAP_ED"/>
    <property type="match status" value="1"/>
</dbReference>
<keyword evidence="6" id="KW-0418">Kinase</keyword>
<keyword evidence="7" id="KW-1185">Reference proteome</keyword>
<feature type="domain" description="HTH crp-type" evidence="5">
    <location>
        <begin position="146"/>
        <end position="213"/>
    </location>
</feature>
<name>A0A1I4SWF1_ECTMO</name>
<dbReference type="InterPro" id="IPR018490">
    <property type="entry name" value="cNMP-bd_dom_sf"/>
</dbReference>
<dbReference type="InterPro" id="IPR036390">
    <property type="entry name" value="WH_DNA-bd_sf"/>
</dbReference>
<evidence type="ECO:0000256" key="1">
    <source>
        <dbReference type="ARBA" id="ARBA00023015"/>
    </source>
</evidence>
<evidence type="ECO:0000313" key="7">
    <source>
        <dbReference type="Proteomes" id="UP000199556"/>
    </source>
</evidence>
<keyword evidence="1" id="KW-0805">Transcription regulation</keyword>
<dbReference type="RefSeq" id="WP_090487542.1">
    <property type="nucleotide sequence ID" value="NZ_FOUO01000023.1"/>
</dbReference>
<accession>A0A1I4SWF1</accession>
<organism evidence="6 7">
    <name type="scientific">Ectothiorhodospira mobilis</name>
    <dbReference type="NCBI Taxonomy" id="195064"/>
    <lineage>
        <taxon>Bacteria</taxon>
        <taxon>Pseudomonadati</taxon>
        <taxon>Pseudomonadota</taxon>
        <taxon>Gammaproteobacteria</taxon>
        <taxon>Chromatiales</taxon>
        <taxon>Ectothiorhodospiraceae</taxon>
        <taxon>Ectothiorhodospira</taxon>
    </lineage>
</organism>
<evidence type="ECO:0000259" key="5">
    <source>
        <dbReference type="PROSITE" id="PS51063"/>
    </source>
</evidence>
<dbReference type="GO" id="GO:0016301">
    <property type="term" value="F:kinase activity"/>
    <property type="evidence" value="ECO:0007669"/>
    <property type="project" value="UniProtKB-KW"/>
</dbReference>
<dbReference type="Pfam" id="PF00027">
    <property type="entry name" value="cNMP_binding"/>
    <property type="match status" value="1"/>
</dbReference>
<evidence type="ECO:0000313" key="6">
    <source>
        <dbReference type="EMBL" id="SFM68633.1"/>
    </source>
</evidence>
<evidence type="ECO:0000256" key="2">
    <source>
        <dbReference type="ARBA" id="ARBA00023125"/>
    </source>
</evidence>
<dbReference type="SMART" id="SM00100">
    <property type="entry name" value="cNMP"/>
    <property type="match status" value="1"/>
</dbReference>
<dbReference type="PROSITE" id="PS50042">
    <property type="entry name" value="CNMP_BINDING_3"/>
    <property type="match status" value="1"/>
</dbReference>
<dbReference type="GO" id="GO:0003700">
    <property type="term" value="F:DNA-binding transcription factor activity"/>
    <property type="evidence" value="ECO:0007669"/>
    <property type="project" value="TreeGrafter"/>
</dbReference>
<dbReference type="Pfam" id="PF13545">
    <property type="entry name" value="HTH_Crp_2"/>
    <property type="match status" value="1"/>
</dbReference>
<dbReference type="InterPro" id="IPR036388">
    <property type="entry name" value="WH-like_DNA-bd_sf"/>
</dbReference>
<dbReference type="EMBL" id="FOUO01000023">
    <property type="protein sequence ID" value="SFM68633.1"/>
    <property type="molecule type" value="Genomic_DNA"/>
</dbReference>
<feature type="domain" description="Cyclic nucleotide-binding" evidence="4">
    <location>
        <begin position="11"/>
        <end position="132"/>
    </location>
</feature>
<dbReference type="InterPro" id="IPR000595">
    <property type="entry name" value="cNMP-bd_dom"/>
</dbReference>
<keyword evidence="3" id="KW-0804">Transcription</keyword>
<dbReference type="InterPro" id="IPR014710">
    <property type="entry name" value="RmlC-like_jellyroll"/>
</dbReference>
<evidence type="ECO:0000256" key="3">
    <source>
        <dbReference type="ARBA" id="ARBA00023163"/>
    </source>
</evidence>